<dbReference type="GO" id="GO:0000287">
    <property type="term" value="F:magnesium ion binding"/>
    <property type="evidence" value="ECO:0007669"/>
    <property type="project" value="InterPro"/>
</dbReference>
<reference evidence="2 3" key="1">
    <citation type="submission" date="2019-06" db="EMBL/GenBank/DDBJ databases">
        <title>Sequencing the genomes of 1000 actinobacteria strains.</title>
        <authorList>
            <person name="Klenk H.-P."/>
        </authorList>
    </citation>
    <scope>NUCLEOTIDE SEQUENCE [LARGE SCALE GENOMIC DNA]</scope>
    <source>
        <strain evidence="2 3">DSM 21947</strain>
    </source>
</reference>
<comment type="caution">
    <text evidence="2">The sequence shown here is derived from an EMBL/GenBank/DDBJ whole genome shotgun (WGS) entry which is preliminary data.</text>
</comment>
<dbReference type="InterPro" id="IPR000685">
    <property type="entry name" value="RuBisCO_lsu_C"/>
</dbReference>
<organism evidence="2 3">
    <name type="scientific">Rhodoglobus vestalii</name>
    <dbReference type="NCBI Taxonomy" id="193384"/>
    <lineage>
        <taxon>Bacteria</taxon>
        <taxon>Bacillati</taxon>
        <taxon>Actinomycetota</taxon>
        <taxon>Actinomycetes</taxon>
        <taxon>Micrococcales</taxon>
        <taxon>Microbacteriaceae</taxon>
        <taxon>Rhodoglobus</taxon>
    </lineage>
</organism>
<dbReference type="Proteomes" id="UP000316560">
    <property type="component" value="Unassembled WGS sequence"/>
</dbReference>
<dbReference type="RefSeq" id="WP_141990967.1">
    <property type="nucleotide sequence ID" value="NZ_VFRA01000001.1"/>
</dbReference>
<dbReference type="InterPro" id="IPR033966">
    <property type="entry name" value="RuBisCO"/>
</dbReference>
<evidence type="ECO:0000259" key="1">
    <source>
        <dbReference type="Pfam" id="PF00016"/>
    </source>
</evidence>
<gene>
    <name evidence="2" type="ORF">FB472_2336</name>
</gene>
<dbReference type="InterPro" id="IPR036422">
    <property type="entry name" value="RuBisCO_lsu_N_sf"/>
</dbReference>
<dbReference type="SFLD" id="SFLDG00301">
    <property type="entry name" value="RuBisCO-like_proteins"/>
    <property type="match status" value="1"/>
</dbReference>
<keyword evidence="3" id="KW-1185">Reference proteome</keyword>
<dbReference type="Gene3D" id="3.20.20.110">
    <property type="entry name" value="Ribulose bisphosphate carboxylase, large subunit, C-terminal domain"/>
    <property type="match status" value="1"/>
</dbReference>
<dbReference type="EMBL" id="VFRA01000001">
    <property type="protein sequence ID" value="TQO20688.1"/>
    <property type="molecule type" value="Genomic_DNA"/>
</dbReference>
<proteinExistence type="predicted"/>
<dbReference type="Pfam" id="PF00016">
    <property type="entry name" value="RuBisCO_large"/>
    <property type="match status" value="1"/>
</dbReference>
<dbReference type="SUPFAM" id="SSF51649">
    <property type="entry name" value="RuBisCo, C-terminal domain"/>
    <property type="match status" value="1"/>
</dbReference>
<dbReference type="SUPFAM" id="SSF54966">
    <property type="entry name" value="RuBisCO, large subunit, small (N-terminal) domain"/>
    <property type="match status" value="1"/>
</dbReference>
<dbReference type="GO" id="GO:0015977">
    <property type="term" value="P:carbon fixation"/>
    <property type="evidence" value="ECO:0007669"/>
    <property type="project" value="InterPro"/>
</dbReference>
<dbReference type="PANTHER" id="PTHR42704:SF17">
    <property type="entry name" value="RIBULOSE BISPHOSPHATE CARBOXYLASE LARGE CHAIN"/>
    <property type="match status" value="1"/>
</dbReference>
<protein>
    <submittedName>
        <fullName evidence="2">Ribulose-bisphosphate carboxylase large chain</fullName>
    </submittedName>
</protein>
<evidence type="ECO:0000313" key="3">
    <source>
        <dbReference type="Proteomes" id="UP000316560"/>
    </source>
</evidence>
<dbReference type="SFLD" id="SFLDS00014">
    <property type="entry name" value="RuBisCO"/>
    <property type="match status" value="1"/>
</dbReference>
<feature type="domain" description="Ribulose bisphosphate carboxylase large subunit C-terminal" evidence="1">
    <location>
        <begin position="113"/>
        <end position="346"/>
    </location>
</feature>
<sequence>MTDRIVVDYLIYGNDAREIAEAISVEQSIEFPAELAEAWIQREVVGQIDSIGEQVDGATSVTISYDHRNAGGELPQLLNVLWGNVSMLRGVRLIDVSIPDVLTKKFSGPRFGVAGLRELFDVPKRALVGTALKPMGSSSADFARMASILATAGFDTIKDDHSLANQPWSMWRERVEVVSAAVREANEKTGNRCVYAPSLNLPADQIQDAAREAKSLGAGALMVLPGISGFDIMRTIAEDDSIALPMMGHPSMLGSLVVSQNEGIAHSVVYGTLMRLAGADISIFPNFSGRFAFTKDECRSIAKAARRPLGTLAPMWISPAGGMTIERLPEMLDFYGRDTAALVGGALHRGDLAANAVQMVEVMRG</sequence>
<dbReference type="CDD" id="cd08210">
    <property type="entry name" value="RLP_RrRLP"/>
    <property type="match status" value="1"/>
</dbReference>
<dbReference type="PANTHER" id="PTHR42704">
    <property type="entry name" value="RIBULOSE BISPHOSPHATE CARBOXYLASE"/>
    <property type="match status" value="1"/>
</dbReference>
<dbReference type="OrthoDB" id="9764279at2"/>
<name>A0A8H2K8A0_9MICO</name>
<dbReference type="Gene3D" id="3.30.70.150">
    <property type="entry name" value="RuBisCO large subunit, N-terminal domain"/>
    <property type="match status" value="1"/>
</dbReference>
<accession>A0A8H2K8A0</accession>
<dbReference type="InterPro" id="IPR036376">
    <property type="entry name" value="RuBisCO_lsu_C_sf"/>
</dbReference>
<dbReference type="AlphaFoldDB" id="A0A8H2K8A0"/>
<dbReference type="GO" id="GO:0016984">
    <property type="term" value="F:ribulose-bisphosphate carboxylase activity"/>
    <property type="evidence" value="ECO:0007669"/>
    <property type="project" value="InterPro"/>
</dbReference>
<evidence type="ECO:0000313" key="2">
    <source>
        <dbReference type="EMBL" id="TQO20688.1"/>
    </source>
</evidence>